<evidence type="ECO:0000313" key="2">
    <source>
        <dbReference type="Proteomes" id="UP001629156"/>
    </source>
</evidence>
<accession>A0ABW8YWQ6</accession>
<protein>
    <submittedName>
        <fullName evidence="1">Uncharacterized protein</fullName>
    </submittedName>
</protein>
<name>A0ABW8YWQ6_9FLAO</name>
<evidence type="ECO:0000313" key="1">
    <source>
        <dbReference type="EMBL" id="MFL9844719.1"/>
    </source>
</evidence>
<sequence length="187" mass="21580">MKTFNIEEQWQLYLERVQLSENIMNPLQVQETKRAFMAGIGQLYMWLINDSAALTADEAEQSLHDLLLQLQEYWDEEAGLHDPVFDHQKCRVCGCTEEDCSICVAVTGKPCYWVEIDLCSACSVPNGELAKVKCTFIDASQNTQVITFDTLLPLDTTDEKVLEICNRLLYIKQWYEYSIQNVKFSFL</sequence>
<organism evidence="1 2">
    <name type="scientific">Flavobacterium rhizosphaerae</name>
    <dbReference type="NCBI Taxonomy" id="3163298"/>
    <lineage>
        <taxon>Bacteria</taxon>
        <taxon>Pseudomonadati</taxon>
        <taxon>Bacteroidota</taxon>
        <taxon>Flavobacteriia</taxon>
        <taxon>Flavobacteriales</taxon>
        <taxon>Flavobacteriaceae</taxon>
        <taxon>Flavobacterium</taxon>
    </lineage>
</organism>
<gene>
    <name evidence="1" type="ORF">ABS766_09855</name>
</gene>
<dbReference type="Proteomes" id="UP001629156">
    <property type="component" value="Unassembled WGS sequence"/>
</dbReference>
<dbReference type="RefSeq" id="WP_408084975.1">
    <property type="nucleotide sequence ID" value="NZ_JBELPZ010000009.1"/>
</dbReference>
<dbReference type="EMBL" id="JBELPZ010000009">
    <property type="protein sequence ID" value="MFL9844719.1"/>
    <property type="molecule type" value="Genomic_DNA"/>
</dbReference>
<keyword evidence="2" id="KW-1185">Reference proteome</keyword>
<proteinExistence type="predicted"/>
<reference evidence="1 2" key="1">
    <citation type="submission" date="2024-06" db="EMBL/GenBank/DDBJ databases">
        <authorList>
            <person name="Kaempfer P."/>
            <person name="Viver T."/>
        </authorList>
    </citation>
    <scope>NUCLEOTIDE SEQUENCE [LARGE SCALE GENOMIC DNA]</scope>
    <source>
        <strain evidence="1 2">ST-119</strain>
    </source>
</reference>
<comment type="caution">
    <text evidence="1">The sequence shown here is derived from an EMBL/GenBank/DDBJ whole genome shotgun (WGS) entry which is preliminary data.</text>
</comment>